<proteinExistence type="predicted"/>
<dbReference type="SUPFAM" id="SSF56349">
    <property type="entry name" value="DNA breaking-rejoining enzymes"/>
    <property type="match status" value="1"/>
</dbReference>
<dbReference type="RefSeq" id="WP_077380689.1">
    <property type="nucleotide sequence ID" value="NZ_FTPD01000030.1"/>
</dbReference>
<accession>A0A1R3VBX9</accession>
<dbReference type="InterPro" id="IPR011010">
    <property type="entry name" value="DNA_brk_join_enz"/>
</dbReference>
<name>A0A1R3VBX9_9HYPH</name>
<protein>
    <submittedName>
        <fullName evidence="1">Uncharacterized protein</fullName>
    </submittedName>
</protein>
<organism evidence="1 2">
    <name type="scientific">Mesorhizobium prunaredense</name>
    <dbReference type="NCBI Taxonomy" id="1631249"/>
    <lineage>
        <taxon>Bacteria</taxon>
        <taxon>Pseudomonadati</taxon>
        <taxon>Pseudomonadota</taxon>
        <taxon>Alphaproteobacteria</taxon>
        <taxon>Hyphomicrobiales</taxon>
        <taxon>Phyllobacteriaceae</taxon>
        <taxon>Mesorhizobium</taxon>
    </lineage>
</organism>
<dbReference type="GO" id="GO:0003677">
    <property type="term" value="F:DNA binding"/>
    <property type="evidence" value="ECO:0007669"/>
    <property type="project" value="InterPro"/>
</dbReference>
<dbReference type="EMBL" id="FTPD01000030">
    <property type="protein sequence ID" value="SIT57395.1"/>
    <property type="molecule type" value="Genomic_DNA"/>
</dbReference>
<dbReference type="AlphaFoldDB" id="A0A1R3VBX9"/>
<gene>
    <name evidence="1" type="ORF">BQ8794_360005</name>
</gene>
<evidence type="ECO:0000313" key="1">
    <source>
        <dbReference type="EMBL" id="SIT57395.1"/>
    </source>
</evidence>
<sequence length="149" mass="16870">MQGEILAEGALDGFNEEARHLVYLIAGTGLRLSEAANLTTETIHLDHEIPNIVLKTSIPLDLLIGTYRTSKLRVPCFRIARRFGRHLQTIDCDKRSFWRCHLGYDELQKAQDCLAGHRFRPTARPLISHNFTFQTETKVGPELTAETLA</sequence>
<keyword evidence="2" id="KW-1185">Reference proteome</keyword>
<evidence type="ECO:0000313" key="2">
    <source>
        <dbReference type="Proteomes" id="UP000188388"/>
    </source>
</evidence>
<dbReference type="Proteomes" id="UP000188388">
    <property type="component" value="Unassembled WGS sequence"/>
</dbReference>
<reference evidence="2" key="1">
    <citation type="submission" date="2017-01" db="EMBL/GenBank/DDBJ databases">
        <authorList>
            <person name="Brunel B."/>
        </authorList>
    </citation>
    <scope>NUCLEOTIDE SEQUENCE [LARGE SCALE GENOMIC DNA]</scope>
</reference>
<dbReference type="STRING" id="1631249.BQ8794_360005"/>